<protein>
    <submittedName>
        <fullName evidence="1">Uncharacterized protein</fullName>
    </submittedName>
</protein>
<proteinExistence type="predicted"/>
<name>A0ABY6LM10_9ARAC</name>
<keyword evidence="2" id="KW-1185">Reference proteome</keyword>
<dbReference type="Gene3D" id="3.30.420.10">
    <property type="entry name" value="Ribonuclease H-like superfamily/Ribonuclease H"/>
    <property type="match status" value="1"/>
</dbReference>
<dbReference type="InterPro" id="IPR036397">
    <property type="entry name" value="RNaseH_sf"/>
</dbReference>
<evidence type="ECO:0000313" key="1">
    <source>
        <dbReference type="EMBL" id="UYV82241.1"/>
    </source>
</evidence>
<accession>A0ABY6LM10</accession>
<sequence>MTVLERSTPVYIGMRNSCKRGRRTRLRGVLKASCCLKRSDCCLPPTPVYFLEDSRRFYELLSPVLLLLSLTVLQLVISSHPTYFPDIAPSDYHLFRSMSHDLTDHRFQNCEEFYEGI</sequence>
<evidence type="ECO:0000313" key="2">
    <source>
        <dbReference type="Proteomes" id="UP001235939"/>
    </source>
</evidence>
<reference evidence="1 2" key="1">
    <citation type="submission" date="2022-01" db="EMBL/GenBank/DDBJ databases">
        <title>A chromosomal length assembly of Cordylochernes scorpioides.</title>
        <authorList>
            <person name="Zeh D."/>
            <person name="Zeh J."/>
        </authorList>
    </citation>
    <scope>NUCLEOTIDE SEQUENCE [LARGE SCALE GENOMIC DNA]</scope>
    <source>
        <strain evidence="1">IN4F17</strain>
        <tissue evidence="1">Whole Body</tissue>
    </source>
</reference>
<dbReference type="EMBL" id="CP092883">
    <property type="protein sequence ID" value="UYV82241.1"/>
    <property type="molecule type" value="Genomic_DNA"/>
</dbReference>
<gene>
    <name evidence="1" type="ORF">LAZ67_21001435</name>
</gene>
<dbReference type="Proteomes" id="UP001235939">
    <property type="component" value="Chromosome 21"/>
</dbReference>
<organism evidence="1 2">
    <name type="scientific">Cordylochernes scorpioides</name>
    <dbReference type="NCBI Taxonomy" id="51811"/>
    <lineage>
        <taxon>Eukaryota</taxon>
        <taxon>Metazoa</taxon>
        <taxon>Ecdysozoa</taxon>
        <taxon>Arthropoda</taxon>
        <taxon>Chelicerata</taxon>
        <taxon>Arachnida</taxon>
        <taxon>Pseudoscorpiones</taxon>
        <taxon>Cheliferoidea</taxon>
        <taxon>Chernetidae</taxon>
        <taxon>Cordylochernes</taxon>
    </lineage>
</organism>